<name>A0A9P6C3E9_9AGAR</name>
<accession>A0A9P6C3E9</accession>
<proteinExistence type="predicted"/>
<comment type="caution">
    <text evidence="1">The sequence shown here is derived from an EMBL/GenBank/DDBJ whole genome shotgun (WGS) entry which is preliminary data.</text>
</comment>
<keyword evidence="2" id="KW-1185">Reference proteome</keyword>
<organism evidence="1 2">
    <name type="scientific">Macrolepiota fuliginosa MF-IS2</name>
    <dbReference type="NCBI Taxonomy" id="1400762"/>
    <lineage>
        <taxon>Eukaryota</taxon>
        <taxon>Fungi</taxon>
        <taxon>Dikarya</taxon>
        <taxon>Basidiomycota</taxon>
        <taxon>Agaricomycotina</taxon>
        <taxon>Agaricomycetes</taxon>
        <taxon>Agaricomycetidae</taxon>
        <taxon>Agaricales</taxon>
        <taxon>Agaricineae</taxon>
        <taxon>Agaricaceae</taxon>
        <taxon>Macrolepiota</taxon>
    </lineage>
</organism>
<sequence>MPPATRQFTHQSIVMRFWDLNLFWDTDGMQEFISSTLMFERKRLQHTLLSEYAENKSVPPKSATFIGPGPVQHGSDHEDIFSYTLPHISDNSDNGGVNHTATWIDGKWALYWAFSA</sequence>
<gene>
    <name evidence="1" type="ORF">P691DRAFT_760577</name>
</gene>
<evidence type="ECO:0000313" key="2">
    <source>
        <dbReference type="Proteomes" id="UP000807342"/>
    </source>
</evidence>
<dbReference type="EMBL" id="MU151190">
    <property type="protein sequence ID" value="KAF9447655.1"/>
    <property type="molecule type" value="Genomic_DNA"/>
</dbReference>
<reference evidence="1" key="1">
    <citation type="submission" date="2020-11" db="EMBL/GenBank/DDBJ databases">
        <authorList>
            <consortium name="DOE Joint Genome Institute"/>
            <person name="Ahrendt S."/>
            <person name="Riley R."/>
            <person name="Andreopoulos W."/>
            <person name="Labutti K."/>
            <person name="Pangilinan J."/>
            <person name="Ruiz-Duenas F.J."/>
            <person name="Barrasa J.M."/>
            <person name="Sanchez-Garcia M."/>
            <person name="Camarero S."/>
            <person name="Miyauchi S."/>
            <person name="Serrano A."/>
            <person name="Linde D."/>
            <person name="Babiker R."/>
            <person name="Drula E."/>
            <person name="Ayuso-Fernandez I."/>
            <person name="Pacheco R."/>
            <person name="Padilla G."/>
            <person name="Ferreira P."/>
            <person name="Barriuso J."/>
            <person name="Kellner H."/>
            <person name="Castanera R."/>
            <person name="Alfaro M."/>
            <person name="Ramirez L."/>
            <person name="Pisabarro A.G."/>
            <person name="Kuo A."/>
            <person name="Tritt A."/>
            <person name="Lipzen A."/>
            <person name="He G."/>
            <person name="Yan M."/>
            <person name="Ng V."/>
            <person name="Cullen D."/>
            <person name="Martin F."/>
            <person name="Rosso M.-N."/>
            <person name="Henrissat B."/>
            <person name="Hibbett D."/>
            <person name="Martinez A.T."/>
            <person name="Grigoriev I.V."/>
        </authorList>
    </citation>
    <scope>NUCLEOTIDE SEQUENCE</scope>
    <source>
        <strain evidence="1">MF-IS2</strain>
    </source>
</reference>
<evidence type="ECO:0000313" key="1">
    <source>
        <dbReference type="EMBL" id="KAF9447655.1"/>
    </source>
</evidence>
<protein>
    <submittedName>
        <fullName evidence="1">Uncharacterized protein</fullName>
    </submittedName>
</protein>
<dbReference type="AlphaFoldDB" id="A0A9P6C3E9"/>
<dbReference type="Proteomes" id="UP000807342">
    <property type="component" value="Unassembled WGS sequence"/>
</dbReference>